<keyword evidence="1" id="KW-0472">Membrane</keyword>
<dbReference type="EMBL" id="JACHLK010000028">
    <property type="protein sequence ID" value="MBB6564074.1"/>
    <property type="molecule type" value="Genomic_DNA"/>
</dbReference>
<gene>
    <name evidence="2" type="ORF">HNP48_006800</name>
</gene>
<keyword evidence="3" id="KW-1185">Reference proteome</keyword>
<evidence type="ECO:0000313" key="2">
    <source>
        <dbReference type="EMBL" id="MBB6564074.1"/>
    </source>
</evidence>
<reference evidence="2 3" key="1">
    <citation type="submission" date="2020-08" db="EMBL/GenBank/DDBJ databases">
        <title>Functional genomics of gut bacteria from endangered species of beetles.</title>
        <authorList>
            <person name="Carlos-Shanley C."/>
        </authorList>
    </citation>
    <scope>NUCLEOTIDE SEQUENCE [LARGE SCALE GENOMIC DNA]</scope>
    <source>
        <strain evidence="2 3">S00198</strain>
    </source>
</reference>
<dbReference type="AlphaFoldDB" id="A0A7X0UDH2"/>
<evidence type="ECO:0000256" key="1">
    <source>
        <dbReference type="SAM" id="Phobius"/>
    </source>
</evidence>
<feature type="transmembrane region" description="Helical" evidence="1">
    <location>
        <begin position="26"/>
        <end position="47"/>
    </location>
</feature>
<accession>A0A7X0UDH2</accession>
<dbReference type="Proteomes" id="UP000575083">
    <property type="component" value="Unassembled WGS sequence"/>
</dbReference>
<proteinExistence type="predicted"/>
<comment type="caution">
    <text evidence="2">The sequence shown here is derived from an EMBL/GenBank/DDBJ whole genome shotgun (WGS) entry which is preliminary data.</text>
</comment>
<keyword evidence="1" id="KW-0812">Transmembrane</keyword>
<name>A0A7X0UDH2_9BURK</name>
<keyword evidence="1" id="KW-1133">Transmembrane helix</keyword>
<protein>
    <submittedName>
        <fullName evidence="2">Uncharacterized protein</fullName>
    </submittedName>
</protein>
<dbReference type="RefSeq" id="WP_184865731.1">
    <property type="nucleotide sequence ID" value="NZ_JACHLK010000028.1"/>
</dbReference>
<organism evidence="2 3">
    <name type="scientific">Acidovorax soli</name>
    <dbReference type="NCBI Taxonomy" id="592050"/>
    <lineage>
        <taxon>Bacteria</taxon>
        <taxon>Pseudomonadati</taxon>
        <taxon>Pseudomonadota</taxon>
        <taxon>Betaproteobacteria</taxon>
        <taxon>Burkholderiales</taxon>
        <taxon>Comamonadaceae</taxon>
        <taxon>Acidovorax</taxon>
    </lineage>
</organism>
<evidence type="ECO:0000313" key="3">
    <source>
        <dbReference type="Proteomes" id="UP000575083"/>
    </source>
</evidence>
<sequence length="116" mass="12668">MTLDGRPRPGRSAGPQEPPAERVARLLAHTVTALGAVAILGTLLWAMHEDTQHELRREAMAQQARVRQPPAPSAEQRRHVAAQFVCGHGVAYQWVNANTVECLREMADAQVATTGR</sequence>